<dbReference type="GeneID" id="85325731"/>
<comment type="caution">
    <text evidence="2">The sequence shown here is derived from an EMBL/GenBank/DDBJ whole genome shotgun (WGS) entry which is preliminary data.</text>
</comment>
<sequence length="72" mass="8054">MFCFVFIVAATWFIRTRYADAARGYAARLMRGRGEGGVCVCVYQCVLMGMTGWGCLSHVTYCVPVLLRAYTI</sequence>
<keyword evidence="1" id="KW-0732">Signal</keyword>
<dbReference type="AlphaFoldDB" id="A0AA40A4H9"/>
<evidence type="ECO:0000313" key="3">
    <source>
        <dbReference type="Proteomes" id="UP001172101"/>
    </source>
</evidence>
<dbReference type="Proteomes" id="UP001172101">
    <property type="component" value="Unassembled WGS sequence"/>
</dbReference>
<feature type="chain" id="PRO_5041465897" description="Secreted protein" evidence="1">
    <location>
        <begin position="22"/>
        <end position="72"/>
    </location>
</feature>
<reference evidence="2" key="1">
    <citation type="submission" date="2023-06" db="EMBL/GenBank/DDBJ databases">
        <title>Genome-scale phylogeny and comparative genomics of the fungal order Sordariales.</title>
        <authorList>
            <consortium name="Lawrence Berkeley National Laboratory"/>
            <person name="Hensen N."/>
            <person name="Bonometti L."/>
            <person name="Westerberg I."/>
            <person name="Brannstrom I.O."/>
            <person name="Guillou S."/>
            <person name="Cros-Aarteil S."/>
            <person name="Calhoun S."/>
            <person name="Haridas S."/>
            <person name="Kuo A."/>
            <person name="Mondo S."/>
            <person name="Pangilinan J."/>
            <person name="Riley R."/>
            <person name="LaButti K."/>
            <person name="Andreopoulos B."/>
            <person name="Lipzen A."/>
            <person name="Chen C."/>
            <person name="Yanf M."/>
            <person name="Daum C."/>
            <person name="Ng V."/>
            <person name="Clum A."/>
            <person name="Steindorff A."/>
            <person name="Ohm R."/>
            <person name="Martin F."/>
            <person name="Silar P."/>
            <person name="Natvig D."/>
            <person name="Lalanne C."/>
            <person name="Gautier V."/>
            <person name="Ament-velasquez S.L."/>
            <person name="Kruys A."/>
            <person name="Hutchinson M.I."/>
            <person name="Powell A.J."/>
            <person name="Barry K."/>
            <person name="Miller A.N."/>
            <person name="Grigoriev I.V."/>
            <person name="Debuchy R."/>
            <person name="Gladieux P."/>
            <person name="Thoren M.H."/>
            <person name="Johannesson H."/>
        </authorList>
    </citation>
    <scope>NUCLEOTIDE SEQUENCE</scope>
    <source>
        <strain evidence="2">SMH2392-1A</strain>
    </source>
</reference>
<accession>A0AA40A4H9</accession>
<name>A0AA40A4H9_9PEZI</name>
<feature type="signal peptide" evidence="1">
    <location>
        <begin position="1"/>
        <end position="21"/>
    </location>
</feature>
<protein>
    <recommendedName>
        <fullName evidence="4">Secreted protein</fullName>
    </recommendedName>
</protein>
<organism evidence="2 3">
    <name type="scientific">Lasiosphaeria miniovina</name>
    <dbReference type="NCBI Taxonomy" id="1954250"/>
    <lineage>
        <taxon>Eukaryota</taxon>
        <taxon>Fungi</taxon>
        <taxon>Dikarya</taxon>
        <taxon>Ascomycota</taxon>
        <taxon>Pezizomycotina</taxon>
        <taxon>Sordariomycetes</taxon>
        <taxon>Sordariomycetidae</taxon>
        <taxon>Sordariales</taxon>
        <taxon>Lasiosphaeriaceae</taxon>
        <taxon>Lasiosphaeria</taxon>
    </lineage>
</organism>
<dbReference type="EMBL" id="JAUIRO010000006">
    <property type="protein sequence ID" value="KAK0709003.1"/>
    <property type="molecule type" value="Genomic_DNA"/>
</dbReference>
<evidence type="ECO:0000313" key="2">
    <source>
        <dbReference type="EMBL" id="KAK0709003.1"/>
    </source>
</evidence>
<evidence type="ECO:0000256" key="1">
    <source>
        <dbReference type="SAM" id="SignalP"/>
    </source>
</evidence>
<proteinExistence type="predicted"/>
<keyword evidence="3" id="KW-1185">Reference proteome</keyword>
<dbReference type="RefSeq" id="XP_060292307.1">
    <property type="nucleotide sequence ID" value="XM_060442461.1"/>
</dbReference>
<evidence type="ECO:0008006" key="4">
    <source>
        <dbReference type="Google" id="ProtNLM"/>
    </source>
</evidence>
<gene>
    <name evidence="2" type="ORF">B0T26DRAFT_720106</name>
</gene>